<feature type="region of interest" description="Disordered" evidence="1">
    <location>
        <begin position="27"/>
        <end position="59"/>
    </location>
</feature>
<dbReference type="Proteomes" id="UP000696485">
    <property type="component" value="Unassembled WGS sequence"/>
</dbReference>
<dbReference type="EMBL" id="JAAAUY010000430">
    <property type="protein sequence ID" value="KAF9329991.1"/>
    <property type="molecule type" value="Genomic_DNA"/>
</dbReference>
<evidence type="ECO:0000256" key="1">
    <source>
        <dbReference type="SAM" id="MobiDB-lite"/>
    </source>
</evidence>
<name>A0A9P5SKG5_9FUNG</name>
<accession>A0A9P5SKG5</accession>
<evidence type="ECO:0000313" key="3">
    <source>
        <dbReference type="Proteomes" id="UP000696485"/>
    </source>
</evidence>
<comment type="caution">
    <text evidence="2">The sequence shown here is derived from an EMBL/GenBank/DDBJ whole genome shotgun (WGS) entry which is preliminary data.</text>
</comment>
<dbReference type="AlphaFoldDB" id="A0A9P5SKG5"/>
<dbReference type="Gene3D" id="3.30.40.10">
    <property type="entry name" value="Zinc/RING finger domain, C3HC4 (zinc finger)"/>
    <property type="match status" value="1"/>
</dbReference>
<feature type="compositionally biased region" description="Polar residues" evidence="1">
    <location>
        <begin position="38"/>
        <end position="51"/>
    </location>
</feature>
<dbReference type="Pfam" id="PF20826">
    <property type="entry name" value="PHD_5"/>
    <property type="match status" value="1"/>
</dbReference>
<keyword evidence="3" id="KW-1185">Reference proteome</keyword>
<gene>
    <name evidence="2" type="ORF">BG006_007010</name>
</gene>
<protein>
    <submittedName>
        <fullName evidence="2">Uncharacterized protein</fullName>
    </submittedName>
</protein>
<evidence type="ECO:0000313" key="2">
    <source>
        <dbReference type="EMBL" id="KAF9329991.1"/>
    </source>
</evidence>
<reference evidence="2" key="1">
    <citation type="journal article" date="2020" name="Fungal Divers.">
        <title>Resolving the Mortierellaceae phylogeny through synthesis of multi-gene phylogenetics and phylogenomics.</title>
        <authorList>
            <person name="Vandepol N."/>
            <person name="Liber J."/>
            <person name="Desiro A."/>
            <person name="Na H."/>
            <person name="Kennedy M."/>
            <person name="Barry K."/>
            <person name="Grigoriev I.V."/>
            <person name="Miller A.N."/>
            <person name="O'Donnell K."/>
            <person name="Stajich J.E."/>
            <person name="Bonito G."/>
        </authorList>
    </citation>
    <scope>NUCLEOTIDE SEQUENCE</scope>
    <source>
        <strain evidence="2">NVP1</strain>
    </source>
</reference>
<dbReference type="SUPFAM" id="SSF57903">
    <property type="entry name" value="FYVE/PHD zinc finger"/>
    <property type="match status" value="1"/>
</dbReference>
<dbReference type="InterPro" id="IPR013083">
    <property type="entry name" value="Znf_RING/FYVE/PHD"/>
</dbReference>
<sequence>MSAKLVPPATSSSMANLASKVISRLASHHMADDESESDIATTTSTTSPHINNQDDEDDDEDAGIIRCICNYTDDDGFTIQCEHCL</sequence>
<feature type="non-terminal residue" evidence="2">
    <location>
        <position position="85"/>
    </location>
</feature>
<proteinExistence type="predicted"/>
<organism evidence="2 3">
    <name type="scientific">Podila minutissima</name>
    <dbReference type="NCBI Taxonomy" id="64525"/>
    <lineage>
        <taxon>Eukaryota</taxon>
        <taxon>Fungi</taxon>
        <taxon>Fungi incertae sedis</taxon>
        <taxon>Mucoromycota</taxon>
        <taxon>Mortierellomycotina</taxon>
        <taxon>Mortierellomycetes</taxon>
        <taxon>Mortierellales</taxon>
        <taxon>Mortierellaceae</taxon>
        <taxon>Podila</taxon>
    </lineage>
</organism>
<dbReference type="InterPro" id="IPR011011">
    <property type="entry name" value="Znf_FYVE_PHD"/>
</dbReference>